<dbReference type="EMBL" id="KL584851">
    <property type="protein sequence ID" value="KEQ58889.1"/>
    <property type="molecule type" value="Genomic_DNA"/>
</dbReference>
<feature type="region of interest" description="Disordered" evidence="1">
    <location>
        <begin position="1"/>
        <end position="27"/>
    </location>
</feature>
<dbReference type="RefSeq" id="XP_040875912.1">
    <property type="nucleotide sequence ID" value="XM_041023372.1"/>
</dbReference>
<evidence type="ECO:0000256" key="1">
    <source>
        <dbReference type="SAM" id="MobiDB-lite"/>
    </source>
</evidence>
<name>A0A074VIH1_AURM1</name>
<dbReference type="Proteomes" id="UP000030672">
    <property type="component" value="Unassembled WGS sequence"/>
</dbReference>
<evidence type="ECO:0000313" key="3">
    <source>
        <dbReference type="Proteomes" id="UP000030672"/>
    </source>
</evidence>
<reference evidence="2 3" key="1">
    <citation type="journal article" date="2014" name="BMC Genomics">
        <title>Genome sequencing of four Aureobasidium pullulans varieties: biotechnological potential, stress tolerance, and description of new species.</title>
        <authorList>
            <person name="Gostin Ar C."/>
            <person name="Ohm R.A."/>
            <person name="Kogej T."/>
            <person name="Sonjak S."/>
            <person name="Turk M."/>
            <person name="Zajc J."/>
            <person name="Zalar P."/>
            <person name="Grube M."/>
            <person name="Sun H."/>
            <person name="Han J."/>
            <person name="Sharma A."/>
            <person name="Chiniquy J."/>
            <person name="Ngan C.Y."/>
            <person name="Lipzen A."/>
            <person name="Barry K."/>
            <person name="Grigoriev I.V."/>
            <person name="Gunde-Cimerman N."/>
        </authorList>
    </citation>
    <scope>NUCLEOTIDE SEQUENCE [LARGE SCALE GENOMIC DNA]</scope>
    <source>
        <strain evidence="2 3">CBS 110374</strain>
    </source>
</reference>
<sequence length="270" mass="30718">MAFTGSIPRATRSTSVPPLRRSARLAGEPPGGEWELRYHIETHWGPVVERRIRWNRYEARSSGDWAYRVDKTSRSKAFYPGQLILAMDTHPQTVLSKRLDDKEIAQTDCGPVHAKMRVMVVINNTHNGVLCLPMSTQSSTARLPAERVRELVMVSKGFPSQGSTLWAGRPLHMTMYAGGHNAEKSFIDLCQPIHILAQSRIKDVGYISGGDYARLIRLLTYKENEARRAAFLSYGVQYFPNQMWTPDTNRSRPISATKVRMNQVTSMRWR</sequence>
<proteinExistence type="predicted"/>
<accession>A0A074VIH1</accession>
<dbReference type="AlphaFoldDB" id="A0A074VIH1"/>
<dbReference type="HOGENOM" id="CLU_997421_0_0_1"/>
<protein>
    <submittedName>
        <fullName evidence="2">Uncharacterized protein</fullName>
    </submittedName>
</protein>
<evidence type="ECO:0000313" key="2">
    <source>
        <dbReference type="EMBL" id="KEQ58889.1"/>
    </source>
</evidence>
<keyword evidence="3" id="KW-1185">Reference proteome</keyword>
<gene>
    <name evidence="2" type="ORF">M437DRAFT_58261</name>
</gene>
<dbReference type="GeneID" id="63916745"/>
<organism evidence="2 3">
    <name type="scientific">Aureobasidium melanogenum (strain CBS 110374)</name>
    <name type="common">Aureobasidium pullulans var. melanogenum</name>
    <dbReference type="NCBI Taxonomy" id="1043003"/>
    <lineage>
        <taxon>Eukaryota</taxon>
        <taxon>Fungi</taxon>
        <taxon>Dikarya</taxon>
        <taxon>Ascomycota</taxon>
        <taxon>Pezizomycotina</taxon>
        <taxon>Dothideomycetes</taxon>
        <taxon>Dothideomycetidae</taxon>
        <taxon>Dothideales</taxon>
        <taxon>Saccotheciaceae</taxon>
        <taxon>Aureobasidium</taxon>
    </lineage>
</organism>